<dbReference type="Pfam" id="PF07484">
    <property type="entry name" value="Collar"/>
    <property type="match status" value="1"/>
</dbReference>
<evidence type="ECO:0000259" key="1">
    <source>
        <dbReference type="Pfam" id="PF07484"/>
    </source>
</evidence>
<name>A0A7G7W9N8_9BACT</name>
<evidence type="ECO:0000313" key="2">
    <source>
        <dbReference type="EMBL" id="QNH63081.1"/>
    </source>
</evidence>
<dbReference type="EMBL" id="CP060202">
    <property type="protein sequence ID" value="QNH63081.1"/>
    <property type="molecule type" value="Genomic_DNA"/>
</dbReference>
<reference evidence="2 3" key="1">
    <citation type="submission" date="2020-08" db="EMBL/GenBank/DDBJ databases">
        <title>Hymenobacter sp. S2-20-2 genome sequencing.</title>
        <authorList>
            <person name="Jin L."/>
        </authorList>
    </citation>
    <scope>NUCLEOTIDE SEQUENCE [LARGE SCALE GENOMIC DNA]</scope>
    <source>
        <strain evidence="2 3">S2-20-2</strain>
    </source>
</reference>
<evidence type="ECO:0000313" key="3">
    <source>
        <dbReference type="Proteomes" id="UP000515489"/>
    </source>
</evidence>
<keyword evidence="3" id="KW-1185">Reference proteome</keyword>
<dbReference type="KEGG" id="hsk:H4317_04535"/>
<dbReference type="InterPro" id="IPR037053">
    <property type="entry name" value="Phage_tail_collar_dom_sf"/>
</dbReference>
<sequence>MDPFVGEIRLMALNFAPVGWALCQGQILPIQQNTALFSLLGTTYGGNGQNTFGLPDLRGRTYAGVGQGEGLSPYPQGAVLGTETETLLLPQLPMHVHTLAPSTMPVNNGTADQQKVSNAYYATPPAGQPAQYALDGGVNMAADLLSGTAGPAGNGKAHENRMPFLVLNYCIALQGVFPQRP</sequence>
<accession>A0A7G7W9N8</accession>
<dbReference type="SUPFAM" id="SSF88874">
    <property type="entry name" value="Receptor-binding domain of short tail fibre protein gp12"/>
    <property type="match status" value="1"/>
</dbReference>
<dbReference type="RefSeq" id="WP_185888963.1">
    <property type="nucleotide sequence ID" value="NZ_CP060202.1"/>
</dbReference>
<dbReference type="InterPro" id="IPR011083">
    <property type="entry name" value="Phage_tail_collar_dom"/>
</dbReference>
<gene>
    <name evidence="2" type="ORF">H4317_04535</name>
</gene>
<proteinExistence type="predicted"/>
<feature type="domain" description="Phage tail collar" evidence="1">
    <location>
        <begin position="6"/>
        <end position="61"/>
    </location>
</feature>
<protein>
    <submittedName>
        <fullName evidence="2">Phage tail protein</fullName>
    </submittedName>
</protein>
<dbReference type="AlphaFoldDB" id="A0A7G7W9N8"/>
<organism evidence="2 3">
    <name type="scientific">Hymenobacter sediminicola</name>
    <dbReference type="NCBI Taxonomy" id="2761579"/>
    <lineage>
        <taxon>Bacteria</taxon>
        <taxon>Pseudomonadati</taxon>
        <taxon>Bacteroidota</taxon>
        <taxon>Cytophagia</taxon>
        <taxon>Cytophagales</taxon>
        <taxon>Hymenobacteraceae</taxon>
        <taxon>Hymenobacter</taxon>
    </lineage>
</organism>
<dbReference type="Gene3D" id="3.90.1340.10">
    <property type="entry name" value="Phage tail collar domain"/>
    <property type="match status" value="1"/>
</dbReference>
<dbReference type="Proteomes" id="UP000515489">
    <property type="component" value="Chromosome"/>
</dbReference>